<feature type="domain" description="PUMA/OVT1 coiled-coil region" evidence="5">
    <location>
        <begin position="573"/>
        <end position="645"/>
    </location>
</feature>
<dbReference type="PANTHER" id="PTHR23159">
    <property type="entry name" value="CENTROSOMAL PROTEIN 2"/>
    <property type="match status" value="1"/>
</dbReference>
<evidence type="ECO:0000256" key="1">
    <source>
        <dbReference type="ARBA" id="ARBA00023054"/>
    </source>
</evidence>
<dbReference type="EMBL" id="UYJE01003925">
    <property type="protein sequence ID" value="VDI23436.1"/>
    <property type="molecule type" value="Genomic_DNA"/>
</dbReference>
<feature type="coiled-coil region" evidence="2">
    <location>
        <begin position="243"/>
        <end position="319"/>
    </location>
</feature>
<sequence length="1630" mass="189528">MSYFLHRHGSPPVRDNTVAKTNPKSGDRRILGPHLTELAQSLGCYELRLEDSVLKEVDDYTIRGEDSNPSKIPARIREIITKNLSPDDIDIPSNRMSTPNTGQLTEENRILAAELNRVEDLLAASRAERDELGIKYNALSDKLEQNLKGEGDYGETPSKNLVQQNIELRRKLEEEHQSYKRKLQAYQDGQQRQAQLVQKLQAKLLQYKKKCTDYETKIHSQSISQLQSQQDSYHKGLDSESRLRQEAENNMDHESALIKLEEEQQRSASLAHVNSMLREQLDQATAANQSLTNDIHKLTNDWQRAREELEGKEAEWREEEQSFNEYFSNEHGRLLSLWREVVAFRRSFGELKTATERDMSHLRSDVTKASRSMHSACLNLSANQRSSDTQLSVLLDREKQERMSLENQLRDKNREIGELQSRYDTHSAELNSKVNELTMLNEKLKIQAEEHNKTISNLQRNINNLETRLGEQRSYDLPETESSRQYREETDVIHEALRNIAEAVINDADELDAEGGRRSVSPSRNRSMSPTARARSPILRNRSKSPMARSRSPAFADATFSAVQAALNKRQLQVSELRAKLIASKDHNGQMRKNLDDVENERRRLEMQIINLKEDLDLSKRDKDDTSRERDRLRNSLNLTGNEKSQLEKVRYEMNEQVEGLQMENEKLQAANTELQRQRDNIEEDKEDVTKDKERQLKENDRCHRVIDQLEHKVSSIKEELVGTKEALNRALLDKEVLEQQKAEVSDALTKSEVQKSDLELEINRAKTEEAGLRDALHKMQQLNEGLGQDKIELNKMIIMLENEKASLQGEKSMLEQERCGIREELVRVEQEKMDLDTEKMGLNQTLELSEMTRQQLEEEITAIHREKGETTEQLNCVARHKQALAEELVSVRKEMERVNTNLKRIAIEKERLTQEKGELIVQVTDTERENRHQSEVISSLKADKDSLESALYEVQEQARQLEVRKEQLEGENQELIIRKENLQSEINRLCKEKDADNEKFDFQREDLNRRLAQLERDMQMAITQEKQAHEDDVDRLSRERDNQRGEFESQREEMITQYNMEKEESNNKFDRMREELMEELAALQRDRDNSLMMAENDKQQTMSLLEQEKSTLGEKNNNLTMDLANANVEYERLKRDYYAKQEQDRTTINGLGSELKNFRSQFDETCMNHEKECKDLTNNIRELERQREGALREVAELKTQLKLVEENRDNIRRDLIEANRKIREGEETRDLMRKDIVELKRNINDEVREKDTISKTADELRNTVKRNEADKIELNRALQDNKQRCAVLDEQKANVQKEAGDLRASLREVEKARLEARRELQELRRQVKQLDGERNKLGKEVGDLQNRVARDEEKEEESRRTSFDLKQKVVETEASREALRKELANTQRKMGEVIEESRMKEKDYQMALEDSRRIERKMEDQRRNLEIQLENTGAENEELKLRLSGAEGRVNALEATLARLEGAKRDIEFKLSSIVSSLRRTIGFRQEMPRARSPVRSRSTSPRRSRPNSPAKGFENTYATTTEGRGSPIPRTGSPDRAGSPIRVSSRGVSPSRFEMAAVDVDPEAVRMALRDFVQQLANAERERDDALANTKSMGIQLQELEDGERQSRETFGTITEISWRCRGRQTWN</sequence>
<evidence type="ECO:0000313" key="6">
    <source>
        <dbReference type="EMBL" id="VDI23436.1"/>
    </source>
</evidence>
<evidence type="ECO:0000256" key="3">
    <source>
        <dbReference type="SAM" id="MobiDB-lite"/>
    </source>
</evidence>
<gene>
    <name evidence="6" type="ORF">MGAL_10B030738</name>
</gene>
<organism evidence="6 7">
    <name type="scientific">Mytilus galloprovincialis</name>
    <name type="common">Mediterranean mussel</name>
    <dbReference type="NCBI Taxonomy" id="29158"/>
    <lineage>
        <taxon>Eukaryota</taxon>
        <taxon>Metazoa</taxon>
        <taxon>Spiralia</taxon>
        <taxon>Lophotrochozoa</taxon>
        <taxon>Mollusca</taxon>
        <taxon>Bivalvia</taxon>
        <taxon>Autobranchia</taxon>
        <taxon>Pteriomorphia</taxon>
        <taxon>Mytilida</taxon>
        <taxon>Mytiloidea</taxon>
        <taxon>Mytilidae</taxon>
        <taxon>Mytilinae</taxon>
        <taxon>Mytilus</taxon>
    </lineage>
</organism>
<feature type="compositionally biased region" description="Low complexity" evidence="3">
    <location>
        <begin position="1492"/>
        <end position="1501"/>
    </location>
</feature>
<comment type="caution">
    <text evidence="6">The sequence shown here is derived from an EMBL/GenBank/DDBJ whole genome shotgun (WGS) entry which is preliminary data.</text>
</comment>
<feature type="compositionally biased region" description="Polar residues" evidence="3">
    <location>
        <begin position="520"/>
        <end position="530"/>
    </location>
</feature>
<accession>A0A8B6DTX0</accession>
<name>A0A8B6DTX0_MYTGA</name>
<evidence type="ECO:0000256" key="2">
    <source>
        <dbReference type="SAM" id="Coils"/>
    </source>
</evidence>
<keyword evidence="7" id="KW-1185">Reference proteome</keyword>
<evidence type="ECO:0000313" key="7">
    <source>
        <dbReference type="Proteomes" id="UP000596742"/>
    </source>
</evidence>
<dbReference type="OrthoDB" id="3549872at2759"/>
<dbReference type="GO" id="GO:0005814">
    <property type="term" value="C:centriole"/>
    <property type="evidence" value="ECO:0007669"/>
    <property type="project" value="TreeGrafter"/>
</dbReference>
<evidence type="ECO:0000259" key="5">
    <source>
        <dbReference type="Pfam" id="PF24627"/>
    </source>
</evidence>
<feature type="region of interest" description="Disordered" evidence="3">
    <location>
        <begin position="672"/>
        <end position="694"/>
    </location>
</feature>
<dbReference type="GO" id="GO:0005813">
    <property type="term" value="C:centrosome"/>
    <property type="evidence" value="ECO:0007669"/>
    <property type="project" value="TreeGrafter"/>
</dbReference>
<feature type="compositionally biased region" description="Basic and acidic residues" evidence="3">
    <location>
        <begin position="1027"/>
        <end position="1067"/>
    </location>
</feature>
<feature type="region of interest" description="Disordered" evidence="3">
    <location>
        <begin position="509"/>
        <end position="552"/>
    </location>
</feature>
<feature type="coiled-coil region" evidence="2">
    <location>
        <begin position="162"/>
        <end position="217"/>
    </location>
</feature>
<feature type="region of interest" description="Disordered" evidence="3">
    <location>
        <begin position="1486"/>
        <end position="1548"/>
    </location>
</feature>
<dbReference type="Pfam" id="PF24627">
    <property type="entry name" value="PUMA_CC"/>
    <property type="match status" value="1"/>
</dbReference>
<feature type="domain" description="Rootletin-like coiled-coil" evidence="4">
    <location>
        <begin position="180"/>
        <end position="369"/>
    </location>
</feature>
<feature type="region of interest" description="Disordered" evidence="3">
    <location>
        <begin position="1"/>
        <end position="29"/>
    </location>
</feature>
<reference evidence="6" key="1">
    <citation type="submission" date="2018-11" db="EMBL/GenBank/DDBJ databases">
        <authorList>
            <person name="Alioto T."/>
            <person name="Alioto T."/>
        </authorList>
    </citation>
    <scope>NUCLEOTIDE SEQUENCE</scope>
</reference>
<dbReference type="InterPro" id="IPR055167">
    <property type="entry name" value="Rootletin-like_CC"/>
</dbReference>
<feature type="region of interest" description="Disordered" evidence="3">
    <location>
        <begin position="1025"/>
        <end position="1067"/>
    </location>
</feature>
<dbReference type="PANTHER" id="PTHR23159:SF31">
    <property type="entry name" value="CENTROSOME-ASSOCIATED PROTEIN CEP250 ISOFORM X1"/>
    <property type="match status" value="1"/>
</dbReference>
<evidence type="ECO:0000259" key="4">
    <source>
        <dbReference type="Pfam" id="PF15035"/>
    </source>
</evidence>
<keyword evidence="1 2" id="KW-0175">Coiled coil</keyword>
<dbReference type="Pfam" id="PF15035">
    <property type="entry name" value="Rootletin"/>
    <property type="match status" value="1"/>
</dbReference>
<feature type="compositionally biased region" description="Basic and acidic residues" evidence="3">
    <location>
        <begin position="620"/>
        <end position="634"/>
    </location>
</feature>
<dbReference type="Proteomes" id="UP000596742">
    <property type="component" value="Unassembled WGS sequence"/>
</dbReference>
<proteinExistence type="predicted"/>
<protein>
    <submittedName>
        <fullName evidence="6">Rootletin</fullName>
    </submittedName>
</protein>
<feature type="region of interest" description="Disordered" evidence="3">
    <location>
        <begin position="620"/>
        <end position="642"/>
    </location>
</feature>
<feature type="region of interest" description="Disordered" evidence="3">
    <location>
        <begin position="1335"/>
        <end position="1361"/>
    </location>
</feature>
<dbReference type="InterPro" id="IPR057531">
    <property type="entry name" value="PUMA/OVT1_CC"/>
</dbReference>